<dbReference type="InterPro" id="IPR032567">
    <property type="entry name" value="RTL1-rel"/>
</dbReference>
<evidence type="ECO:0000313" key="1">
    <source>
        <dbReference type="EMBL" id="KAL2471375.1"/>
    </source>
</evidence>
<dbReference type="InterPro" id="IPR043502">
    <property type="entry name" value="DNA/RNA_pol_sf"/>
</dbReference>
<dbReference type="SUPFAM" id="SSF56672">
    <property type="entry name" value="DNA/RNA polymerases"/>
    <property type="match status" value="1"/>
</dbReference>
<protein>
    <submittedName>
        <fullName evidence="1">RNA-directed DNA polymerase</fullName>
    </submittedName>
</protein>
<evidence type="ECO:0000313" key="2">
    <source>
        <dbReference type="Proteomes" id="UP001604336"/>
    </source>
</evidence>
<gene>
    <name evidence="1" type="ORF">Adt_39511</name>
</gene>
<name>A0ABD1Q5A1_9LAMI</name>
<dbReference type="Pfam" id="PF08284">
    <property type="entry name" value="RVP_2"/>
    <property type="match status" value="1"/>
</dbReference>
<dbReference type="Gene3D" id="3.10.10.10">
    <property type="entry name" value="HIV Type 1 Reverse Transcriptase, subunit A, domain 1"/>
    <property type="match status" value="1"/>
</dbReference>
<dbReference type="PANTHER" id="PTHR15503">
    <property type="entry name" value="LDOC1 RELATED"/>
    <property type="match status" value="1"/>
</dbReference>
<keyword evidence="1" id="KW-0548">Nucleotidyltransferase</keyword>
<comment type="caution">
    <text evidence="1">The sequence shown here is derived from an EMBL/GenBank/DDBJ whole genome shotgun (WGS) entry which is preliminary data.</text>
</comment>
<proteinExistence type="predicted"/>
<dbReference type="EMBL" id="JBFOLK010000012">
    <property type="protein sequence ID" value="KAL2471375.1"/>
    <property type="molecule type" value="Genomic_DNA"/>
</dbReference>
<organism evidence="1 2">
    <name type="scientific">Abeliophyllum distichum</name>
    <dbReference type="NCBI Taxonomy" id="126358"/>
    <lineage>
        <taxon>Eukaryota</taxon>
        <taxon>Viridiplantae</taxon>
        <taxon>Streptophyta</taxon>
        <taxon>Embryophyta</taxon>
        <taxon>Tracheophyta</taxon>
        <taxon>Spermatophyta</taxon>
        <taxon>Magnoliopsida</taxon>
        <taxon>eudicotyledons</taxon>
        <taxon>Gunneridae</taxon>
        <taxon>Pentapetalae</taxon>
        <taxon>asterids</taxon>
        <taxon>lamiids</taxon>
        <taxon>Lamiales</taxon>
        <taxon>Oleaceae</taxon>
        <taxon>Forsythieae</taxon>
        <taxon>Abeliophyllum</taxon>
    </lineage>
</organism>
<accession>A0ABD1Q5A1</accession>
<sequence length="158" mass="17931">MCRNVGQSQRRLMIKRTKEKLDCSPYEEVAQNSDVITGMLSISSVPVYALIDSGATHSFIFEEVSLDNVPVVREYVDVFSDDLLSVPPNRQVEFTIDLIPGATPISKAQYRMAPKELQDLKMQLEKLLDKGFIPTNCFLVDSSCTICEEERWIDENVH</sequence>
<keyword evidence="1" id="KW-0695">RNA-directed DNA polymerase</keyword>
<dbReference type="Proteomes" id="UP001604336">
    <property type="component" value="Unassembled WGS sequence"/>
</dbReference>
<dbReference type="InterPro" id="IPR001969">
    <property type="entry name" value="Aspartic_peptidase_AS"/>
</dbReference>
<dbReference type="AlphaFoldDB" id="A0ABD1Q5A1"/>
<dbReference type="PANTHER" id="PTHR15503:SF45">
    <property type="entry name" value="RNA-DIRECTED DNA POLYMERASE HOMOLOG"/>
    <property type="match status" value="1"/>
</dbReference>
<keyword evidence="2" id="KW-1185">Reference proteome</keyword>
<dbReference type="PROSITE" id="PS00141">
    <property type="entry name" value="ASP_PROTEASE"/>
    <property type="match status" value="1"/>
</dbReference>
<reference evidence="2" key="1">
    <citation type="submission" date="2024-07" db="EMBL/GenBank/DDBJ databases">
        <title>Two chromosome-level genome assemblies of Korean endemic species Abeliophyllum distichum and Forsythia ovata (Oleaceae).</title>
        <authorList>
            <person name="Jang H."/>
        </authorList>
    </citation>
    <scope>NUCLEOTIDE SEQUENCE [LARGE SCALE GENOMIC DNA]</scope>
</reference>
<keyword evidence="1" id="KW-0808">Transferase</keyword>
<dbReference type="GO" id="GO:0003964">
    <property type="term" value="F:RNA-directed DNA polymerase activity"/>
    <property type="evidence" value="ECO:0007669"/>
    <property type="project" value="UniProtKB-KW"/>
</dbReference>